<gene>
    <name evidence="3" type="ORF">BaRGS_00020735</name>
</gene>
<evidence type="ECO:0000313" key="3">
    <source>
        <dbReference type="EMBL" id="KAK7487990.1"/>
    </source>
</evidence>
<organism evidence="3 4">
    <name type="scientific">Batillaria attramentaria</name>
    <dbReference type="NCBI Taxonomy" id="370345"/>
    <lineage>
        <taxon>Eukaryota</taxon>
        <taxon>Metazoa</taxon>
        <taxon>Spiralia</taxon>
        <taxon>Lophotrochozoa</taxon>
        <taxon>Mollusca</taxon>
        <taxon>Gastropoda</taxon>
        <taxon>Caenogastropoda</taxon>
        <taxon>Sorbeoconcha</taxon>
        <taxon>Cerithioidea</taxon>
        <taxon>Batillariidae</taxon>
        <taxon>Batillaria</taxon>
    </lineage>
</organism>
<accession>A0ABD0KMB1</accession>
<feature type="signal peptide" evidence="2">
    <location>
        <begin position="1"/>
        <end position="25"/>
    </location>
</feature>
<feature type="coiled-coil region" evidence="1">
    <location>
        <begin position="40"/>
        <end position="67"/>
    </location>
</feature>
<evidence type="ECO:0000256" key="1">
    <source>
        <dbReference type="SAM" id="Coils"/>
    </source>
</evidence>
<dbReference type="EMBL" id="JACVVK020000156">
    <property type="protein sequence ID" value="KAK7487990.1"/>
    <property type="molecule type" value="Genomic_DNA"/>
</dbReference>
<keyword evidence="2" id="KW-0732">Signal</keyword>
<dbReference type="Proteomes" id="UP001519460">
    <property type="component" value="Unassembled WGS sequence"/>
</dbReference>
<evidence type="ECO:0000313" key="4">
    <source>
        <dbReference type="Proteomes" id="UP001519460"/>
    </source>
</evidence>
<feature type="chain" id="PRO_5044872090" evidence="2">
    <location>
        <begin position="26"/>
        <end position="104"/>
    </location>
</feature>
<protein>
    <submittedName>
        <fullName evidence="3">Uncharacterized protein</fullName>
    </submittedName>
</protein>
<name>A0ABD0KMB1_9CAEN</name>
<keyword evidence="4" id="KW-1185">Reference proteome</keyword>
<comment type="caution">
    <text evidence="3">The sequence shown here is derived from an EMBL/GenBank/DDBJ whole genome shotgun (WGS) entry which is preliminary data.</text>
</comment>
<reference evidence="3 4" key="1">
    <citation type="journal article" date="2023" name="Sci. Data">
        <title>Genome assembly of the Korean intertidal mud-creeper Batillaria attramentaria.</title>
        <authorList>
            <person name="Patra A.K."/>
            <person name="Ho P.T."/>
            <person name="Jun S."/>
            <person name="Lee S.J."/>
            <person name="Kim Y."/>
            <person name="Won Y.J."/>
        </authorList>
    </citation>
    <scope>NUCLEOTIDE SEQUENCE [LARGE SCALE GENOMIC DNA]</scope>
    <source>
        <strain evidence="3">Wonlab-2016</strain>
    </source>
</reference>
<keyword evidence="1" id="KW-0175">Coiled coil</keyword>
<proteinExistence type="predicted"/>
<sequence length="104" mass="11718">MALHRLDKVVCVLMLLAWNIREFGGEAAGTTDLDMQLSMIQEQAKTIQQLQARLQLLENSNREAVAVRDQITRHLFVISIEIESQCLRSCLPCTLLATIVSFFG</sequence>
<evidence type="ECO:0000256" key="2">
    <source>
        <dbReference type="SAM" id="SignalP"/>
    </source>
</evidence>
<dbReference type="AlphaFoldDB" id="A0ABD0KMB1"/>